<feature type="region of interest" description="Disordered" evidence="9">
    <location>
        <begin position="395"/>
        <end position="417"/>
    </location>
</feature>
<gene>
    <name evidence="10" type="primary">metF</name>
    <name evidence="10" type="ORF">NCTC10951_01064</name>
</gene>
<dbReference type="Pfam" id="PF02219">
    <property type="entry name" value="MTHFR"/>
    <property type="match status" value="1"/>
</dbReference>
<organism evidence="10 11">
    <name type="scientific">Actinomyces viscosus</name>
    <dbReference type="NCBI Taxonomy" id="1656"/>
    <lineage>
        <taxon>Bacteria</taxon>
        <taxon>Bacillati</taxon>
        <taxon>Actinomycetota</taxon>
        <taxon>Actinomycetes</taxon>
        <taxon>Actinomycetales</taxon>
        <taxon>Actinomycetaceae</taxon>
        <taxon>Actinomyces</taxon>
    </lineage>
</organism>
<reference evidence="10 11" key="1">
    <citation type="submission" date="2018-12" db="EMBL/GenBank/DDBJ databases">
        <authorList>
            <consortium name="Pathogen Informatics"/>
        </authorList>
    </citation>
    <scope>NUCLEOTIDE SEQUENCE [LARGE SCALE GENOMIC DNA]</scope>
    <source>
        <strain evidence="10 11">NCTC10951</strain>
    </source>
</reference>
<evidence type="ECO:0000256" key="6">
    <source>
        <dbReference type="ARBA" id="ARBA00023002"/>
    </source>
</evidence>
<evidence type="ECO:0000313" key="10">
    <source>
        <dbReference type="EMBL" id="VEI15249.1"/>
    </source>
</evidence>
<feature type="compositionally biased region" description="Basic and acidic residues" evidence="9">
    <location>
        <begin position="96"/>
        <end position="115"/>
    </location>
</feature>
<dbReference type="GO" id="GO:0071949">
    <property type="term" value="F:FAD binding"/>
    <property type="evidence" value="ECO:0007669"/>
    <property type="project" value="TreeGrafter"/>
</dbReference>
<comment type="pathway">
    <text evidence="2 8">One-carbon metabolism; tetrahydrofolate interconversion.</text>
</comment>
<evidence type="ECO:0000256" key="1">
    <source>
        <dbReference type="ARBA" id="ARBA00001974"/>
    </source>
</evidence>
<feature type="compositionally biased region" description="Polar residues" evidence="9">
    <location>
        <begin position="408"/>
        <end position="417"/>
    </location>
</feature>
<dbReference type="KEGG" id="avc:NCTC10951_01064"/>
<dbReference type="GO" id="GO:0035999">
    <property type="term" value="P:tetrahydrofolate interconversion"/>
    <property type="evidence" value="ECO:0007669"/>
    <property type="project" value="UniProtKB-UniPathway"/>
</dbReference>
<keyword evidence="5 8" id="KW-0274">FAD</keyword>
<protein>
    <recommendedName>
        <fullName evidence="8">Methylenetetrahydrofolate reductase</fullName>
    </recommendedName>
</protein>
<dbReference type="EMBL" id="LR134477">
    <property type="protein sequence ID" value="VEI15249.1"/>
    <property type="molecule type" value="Genomic_DNA"/>
</dbReference>
<feature type="region of interest" description="Disordered" evidence="9">
    <location>
        <begin position="86"/>
        <end position="115"/>
    </location>
</feature>
<keyword evidence="6 8" id="KW-0560">Oxidoreductase</keyword>
<dbReference type="GO" id="GO:0005829">
    <property type="term" value="C:cytosol"/>
    <property type="evidence" value="ECO:0007669"/>
    <property type="project" value="TreeGrafter"/>
</dbReference>
<dbReference type="InterPro" id="IPR003171">
    <property type="entry name" value="Mehydrof_redctse-like"/>
</dbReference>
<comment type="similarity">
    <text evidence="3 8">Belongs to the methylenetetrahydrofolate reductase family.</text>
</comment>
<dbReference type="CDD" id="cd00537">
    <property type="entry name" value="MTHFR"/>
    <property type="match status" value="1"/>
</dbReference>
<comment type="catalytic activity">
    <reaction evidence="7">
        <text>(6S)-5-methyl-5,6,7,8-tetrahydrofolate + NAD(+) = (6R)-5,10-methylene-5,6,7,8-tetrahydrofolate + NADH + H(+)</text>
        <dbReference type="Rhea" id="RHEA:19821"/>
        <dbReference type="ChEBI" id="CHEBI:15378"/>
        <dbReference type="ChEBI" id="CHEBI:15636"/>
        <dbReference type="ChEBI" id="CHEBI:18608"/>
        <dbReference type="ChEBI" id="CHEBI:57540"/>
        <dbReference type="ChEBI" id="CHEBI:57945"/>
        <dbReference type="EC" id="1.5.1.54"/>
    </reaction>
    <physiologicalReaction direction="right-to-left" evidence="7">
        <dbReference type="Rhea" id="RHEA:19823"/>
    </physiologicalReaction>
</comment>
<feature type="region of interest" description="Disordered" evidence="9">
    <location>
        <begin position="1"/>
        <end position="61"/>
    </location>
</feature>
<evidence type="ECO:0000256" key="2">
    <source>
        <dbReference type="ARBA" id="ARBA00004777"/>
    </source>
</evidence>
<dbReference type="RefSeq" id="WP_197722352.1">
    <property type="nucleotide sequence ID" value="NZ_JASPER010000021.1"/>
</dbReference>
<dbReference type="SUPFAM" id="SSF51730">
    <property type="entry name" value="FAD-linked oxidoreductase"/>
    <property type="match status" value="1"/>
</dbReference>
<dbReference type="Proteomes" id="UP000268658">
    <property type="component" value="Chromosome"/>
</dbReference>
<dbReference type="InterPro" id="IPR029041">
    <property type="entry name" value="FAD-linked_oxidoreductase-like"/>
</dbReference>
<proteinExistence type="inferred from homology"/>
<dbReference type="Gene3D" id="3.20.20.220">
    <property type="match status" value="1"/>
</dbReference>
<dbReference type="GO" id="GO:0009086">
    <property type="term" value="P:methionine biosynthetic process"/>
    <property type="evidence" value="ECO:0007669"/>
    <property type="project" value="TreeGrafter"/>
</dbReference>
<comment type="cofactor">
    <cofactor evidence="1 8">
        <name>FAD</name>
        <dbReference type="ChEBI" id="CHEBI:57692"/>
    </cofactor>
</comment>
<evidence type="ECO:0000313" key="11">
    <source>
        <dbReference type="Proteomes" id="UP000268658"/>
    </source>
</evidence>
<keyword evidence="4 8" id="KW-0285">Flavoprotein</keyword>
<name>A0A448PJU6_ACTVI</name>
<evidence type="ECO:0000256" key="8">
    <source>
        <dbReference type="RuleBase" id="RU003862"/>
    </source>
</evidence>
<evidence type="ECO:0000256" key="9">
    <source>
        <dbReference type="SAM" id="MobiDB-lite"/>
    </source>
</evidence>
<evidence type="ECO:0000256" key="5">
    <source>
        <dbReference type="ARBA" id="ARBA00022827"/>
    </source>
</evidence>
<accession>A0A448PJU6</accession>
<dbReference type="UniPathway" id="UPA00193"/>
<sequence length="417" mass="43996">MIDNESAEPTESTAGVGSRGDDSGRGEPAAVRSARRSLPGSTGSLPTVSLELFPPRPGRAASATWGRIDRLLATGPDFVSVTYRPTFVTEPAPGPTERDRGADRLEPVGDRGDGMPRVRAVQEETNPSEGVLAHVLESSTIPLMAHLTCIGYRKQEAVDIVTRFLRMGVRRFLALRGDPPAGTRADDVAGELRHADDLVRVIREVEADFFGDGRRHVTIAVAAYPATSDHIEAIEVLAAKQAAGADLAITQVFYDPADYVALTNAASYAGVSIPILPGVIPLTDLRRLTRLEALTGVKVPEGLRSSLGSASGAALVERGIGATLDLATALLRAGAPGLHLYTFNRTRPALDVISHLRLGGILAGAAPDREVRDAVDRGYLQATPGRGPSFLRCGSPGAAASSRHPVQPHTTITKENA</sequence>
<evidence type="ECO:0000256" key="3">
    <source>
        <dbReference type="ARBA" id="ARBA00006743"/>
    </source>
</evidence>
<evidence type="ECO:0000256" key="4">
    <source>
        <dbReference type="ARBA" id="ARBA00022630"/>
    </source>
</evidence>
<dbReference type="GO" id="GO:0106312">
    <property type="term" value="F:methylenetetrahydrofolate reductase (NADH) activity"/>
    <property type="evidence" value="ECO:0007669"/>
    <property type="project" value="UniProtKB-EC"/>
</dbReference>
<dbReference type="PANTHER" id="PTHR45754">
    <property type="entry name" value="METHYLENETETRAHYDROFOLATE REDUCTASE"/>
    <property type="match status" value="1"/>
</dbReference>
<dbReference type="AlphaFoldDB" id="A0A448PJU6"/>
<evidence type="ECO:0000256" key="7">
    <source>
        <dbReference type="ARBA" id="ARBA00048628"/>
    </source>
</evidence>
<dbReference type="PANTHER" id="PTHR45754:SF3">
    <property type="entry name" value="METHYLENETETRAHYDROFOLATE REDUCTASE (NADPH)"/>
    <property type="match status" value="1"/>
</dbReference>